<evidence type="ECO:0000313" key="2">
    <source>
        <dbReference type="EMBL" id="KAF2502002.1"/>
    </source>
</evidence>
<proteinExistence type="predicted"/>
<reference evidence="2" key="1">
    <citation type="journal article" date="2020" name="Stud. Mycol.">
        <title>101 Dothideomycetes genomes: a test case for predicting lifestyles and emergence of pathogens.</title>
        <authorList>
            <person name="Haridas S."/>
            <person name="Albert R."/>
            <person name="Binder M."/>
            <person name="Bloem J."/>
            <person name="Labutti K."/>
            <person name="Salamov A."/>
            <person name="Andreopoulos B."/>
            <person name="Baker S."/>
            <person name="Barry K."/>
            <person name="Bills G."/>
            <person name="Bluhm B."/>
            <person name="Cannon C."/>
            <person name="Castanera R."/>
            <person name="Culley D."/>
            <person name="Daum C."/>
            <person name="Ezra D."/>
            <person name="Gonzalez J."/>
            <person name="Henrissat B."/>
            <person name="Kuo A."/>
            <person name="Liang C."/>
            <person name="Lipzen A."/>
            <person name="Lutzoni F."/>
            <person name="Magnuson J."/>
            <person name="Mondo S."/>
            <person name="Nolan M."/>
            <person name="Ohm R."/>
            <person name="Pangilinan J."/>
            <person name="Park H.-J."/>
            <person name="Ramirez L."/>
            <person name="Alfaro M."/>
            <person name="Sun H."/>
            <person name="Tritt A."/>
            <person name="Yoshinaga Y."/>
            <person name="Zwiers L.-H."/>
            <person name="Turgeon B."/>
            <person name="Goodwin S."/>
            <person name="Spatafora J."/>
            <person name="Crous P."/>
            <person name="Grigoriev I."/>
        </authorList>
    </citation>
    <scope>NUCLEOTIDE SEQUENCE</scope>
    <source>
        <strain evidence="2">CBS 269.34</strain>
    </source>
</reference>
<accession>A0A6A6RC95</accession>
<feature type="region of interest" description="Disordered" evidence="1">
    <location>
        <begin position="1"/>
        <end position="41"/>
    </location>
</feature>
<feature type="compositionally biased region" description="Low complexity" evidence="1">
    <location>
        <begin position="156"/>
        <end position="167"/>
    </location>
</feature>
<dbReference type="EMBL" id="MU004181">
    <property type="protein sequence ID" value="KAF2502002.1"/>
    <property type="molecule type" value="Genomic_DNA"/>
</dbReference>
<evidence type="ECO:0000313" key="3">
    <source>
        <dbReference type="Proteomes" id="UP000799750"/>
    </source>
</evidence>
<sequence>MTMHMTRRELGEIRGQKIPVAVDSPNTEPARGCSGNDPIGRNITAQDADSSYIRGNAHLTKQAISFTASDNPRHVAVVRKPEEHIQVNPSLCLTLDEAALTPAQKAQVADAKQKSLARAVPSTPKHAKQTLLSDHGIRSSSPRCDSFNHAAASPSTGRGRQARATTTLPRSGPLSTSSRTAALTFKNEDVALRDNRDVNIASNDTPSSRSDTWPPSHHRTLPPLRKGPVGSEGSFYIWSKLAAELEDLAHRPGPQDQADSGRLKRSHGGAEGDAATVY</sequence>
<feature type="region of interest" description="Disordered" evidence="1">
    <location>
        <begin position="115"/>
        <end position="229"/>
    </location>
</feature>
<feature type="compositionally biased region" description="Basic and acidic residues" evidence="1">
    <location>
        <begin position="1"/>
        <end position="15"/>
    </location>
</feature>
<protein>
    <submittedName>
        <fullName evidence="2">Uncharacterized protein</fullName>
    </submittedName>
</protein>
<feature type="region of interest" description="Disordered" evidence="1">
    <location>
        <begin position="248"/>
        <end position="278"/>
    </location>
</feature>
<dbReference type="Proteomes" id="UP000799750">
    <property type="component" value="Unassembled WGS sequence"/>
</dbReference>
<gene>
    <name evidence="2" type="ORF">BU16DRAFT_554065</name>
</gene>
<name>A0A6A6RC95_9PEZI</name>
<evidence type="ECO:0000256" key="1">
    <source>
        <dbReference type="SAM" id="MobiDB-lite"/>
    </source>
</evidence>
<dbReference type="AlphaFoldDB" id="A0A6A6RC95"/>
<feature type="compositionally biased region" description="Polar residues" evidence="1">
    <location>
        <begin position="200"/>
        <end position="213"/>
    </location>
</feature>
<organism evidence="2 3">
    <name type="scientific">Lophium mytilinum</name>
    <dbReference type="NCBI Taxonomy" id="390894"/>
    <lineage>
        <taxon>Eukaryota</taxon>
        <taxon>Fungi</taxon>
        <taxon>Dikarya</taxon>
        <taxon>Ascomycota</taxon>
        <taxon>Pezizomycotina</taxon>
        <taxon>Dothideomycetes</taxon>
        <taxon>Pleosporomycetidae</taxon>
        <taxon>Mytilinidiales</taxon>
        <taxon>Mytilinidiaceae</taxon>
        <taxon>Lophium</taxon>
    </lineage>
</organism>
<keyword evidence="3" id="KW-1185">Reference proteome</keyword>
<feature type="compositionally biased region" description="Basic and acidic residues" evidence="1">
    <location>
        <begin position="186"/>
        <end position="197"/>
    </location>
</feature>